<evidence type="ECO:0000256" key="2">
    <source>
        <dbReference type="ARBA" id="ARBA00022574"/>
    </source>
</evidence>
<dbReference type="OrthoDB" id="10251381at2759"/>
<comment type="caution">
    <text evidence="5">The sequence shown here is derived from an EMBL/GenBank/DDBJ whole genome shotgun (WGS) entry which is preliminary data.</text>
</comment>
<evidence type="ECO:0000256" key="1">
    <source>
        <dbReference type="ARBA" id="ARBA00004123"/>
    </source>
</evidence>
<sequence length="126" mass="14193">MDIDQEAEENSRRVQVRFFTKLKPPLKVPATSIAIPSNLTRLGLSTVVNNLLEAGNPDWELEPFDFLIDGELKNKLEIHFESRNRLQCELQDAIMRQIPDCGHLPHVQKPGSVAKLIVDFSRGGCS</sequence>
<organism evidence="5 6">
    <name type="scientific">Morella rubra</name>
    <name type="common">Chinese bayberry</name>
    <dbReference type="NCBI Taxonomy" id="262757"/>
    <lineage>
        <taxon>Eukaryota</taxon>
        <taxon>Viridiplantae</taxon>
        <taxon>Streptophyta</taxon>
        <taxon>Embryophyta</taxon>
        <taxon>Tracheophyta</taxon>
        <taxon>Spermatophyta</taxon>
        <taxon>Magnoliopsida</taxon>
        <taxon>eudicotyledons</taxon>
        <taxon>Gunneridae</taxon>
        <taxon>Pentapetalae</taxon>
        <taxon>rosids</taxon>
        <taxon>fabids</taxon>
        <taxon>Fagales</taxon>
        <taxon>Myricaceae</taxon>
        <taxon>Morella</taxon>
    </lineage>
</organism>
<dbReference type="Gene3D" id="3.40.50.1820">
    <property type="entry name" value="alpha/beta hydrolase"/>
    <property type="match status" value="1"/>
</dbReference>
<proteinExistence type="predicted"/>
<protein>
    <recommendedName>
        <fullName evidence="4">NLE domain-containing protein</fullName>
    </recommendedName>
</protein>
<feature type="domain" description="NLE" evidence="4">
    <location>
        <begin position="14"/>
        <end position="77"/>
    </location>
</feature>
<gene>
    <name evidence="5" type="ORF">CJ030_MR6G013258</name>
</gene>
<evidence type="ECO:0000313" key="5">
    <source>
        <dbReference type="EMBL" id="KAB1211516.1"/>
    </source>
</evidence>
<evidence type="ECO:0000313" key="6">
    <source>
        <dbReference type="Proteomes" id="UP000516437"/>
    </source>
</evidence>
<accession>A0A6A1VH45</accession>
<dbReference type="EMBL" id="RXIC02000024">
    <property type="protein sequence ID" value="KAB1211516.1"/>
    <property type="molecule type" value="Genomic_DNA"/>
</dbReference>
<dbReference type="Proteomes" id="UP000516437">
    <property type="component" value="Chromosome 6"/>
</dbReference>
<keyword evidence="3" id="KW-0677">Repeat</keyword>
<comment type="subcellular location">
    <subcellularLocation>
        <location evidence="1">Nucleus</location>
    </subcellularLocation>
</comment>
<name>A0A6A1VH45_9ROSI</name>
<reference evidence="5 6" key="1">
    <citation type="journal article" date="2019" name="Plant Biotechnol. J.">
        <title>The red bayberry genome and genetic basis of sex determination.</title>
        <authorList>
            <person name="Jia H.M."/>
            <person name="Jia H.J."/>
            <person name="Cai Q.L."/>
            <person name="Wang Y."/>
            <person name="Zhao H.B."/>
            <person name="Yang W.F."/>
            <person name="Wang G.Y."/>
            <person name="Li Y.H."/>
            <person name="Zhan D.L."/>
            <person name="Shen Y.T."/>
            <person name="Niu Q.F."/>
            <person name="Chang L."/>
            <person name="Qiu J."/>
            <person name="Zhao L."/>
            <person name="Xie H.B."/>
            <person name="Fu W.Y."/>
            <person name="Jin J."/>
            <person name="Li X.W."/>
            <person name="Jiao Y."/>
            <person name="Zhou C.C."/>
            <person name="Tu T."/>
            <person name="Chai C.Y."/>
            <person name="Gao J.L."/>
            <person name="Fan L.J."/>
            <person name="van de Weg E."/>
            <person name="Wang J.Y."/>
            <person name="Gao Z.S."/>
        </authorList>
    </citation>
    <scope>NUCLEOTIDE SEQUENCE [LARGE SCALE GENOMIC DNA]</scope>
    <source>
        <tissue evidence="5">Leaves</tissue>
    </source>
</reference>
<dbReference type="GO" id="GO:0005634">
    <property type="term" value="C:nucleus"/>
    <property type="evidence" value="ECO:0007669"/>
    <property type="project" value="UniProtKB-SubCell"/>
</dbReference>
<dbReference type="InterPro" id="IPR029058">
    <property type="entry name" value="AB_hydrolase_fold"/>
</dbReference>
<keyword evidence="2" id="KW-0853">WD repeat</keyword>
<keyword evidence="6" id="KW-1185">Reference proteome</keyword>
<dbReference type="InterPro" id="IPR012972">
    <property type="entry name" value="NLE"/>
</dbReference>
<dbReference type="Pfam" id="PF08154">
    <property type="entry name" value="NLE"/>
    <property type="match status" value="1"/>
</dbReference>
<evidence type="ECO:0000256" key="3">
    <source>
        <dbReference type="ARBA" id="ARBA00022737"/>
    </source>
</evidence>
<dbReference type="AlphaFoldDB" id="A0A6A1VH45"/>
<evidence type="ECO:0000259" key="4">
    <source>
        <dbReference type="Pfam" id="PF08154"/>
    </source>
</evidence>